<keyword evidence="1" id="KW-0812">Transmembrane</keyword>
<accession>A0ABP2C740</accession>
<keyword evidence="1" id="KW-1133">Transmembrane helix</keyword>
<evidence type="ECO:0000313" key="2">
    <source>
        <dbReference type="EMBL" id="CVK20143.1"/>
    </source>
</evidence>
<comment type="caution">
    <text evidence="2">The sequence shown here is derived from an EMBL/GenBank/DDBJ whole genome shotgun (WGS) entry which is preliminary data.</text>
</comment>
<name>A0ABP2C740_9FIRM</name>
<evidence type="ECO:0000256" key="1">
    <source>
        <dbReference type="SAM" id="Phobius"/>
    </source>
</evidence>
<dbReference type="Pfam" id="PF09605">
    <property type="entry name" value="Trep_Strep"/>
    <property type="match status" value="1"/>
</dbReference>
<keyword evidence="3" id="KW-1185">Reference proteome</keyword>
<sequence length="197" mass="20906">MNQNNKLQVKDLIILGVLNAVFMVIMLIFAMVLGIIPLASIFVPAAAAIPLGTVFMLLMVKVAKTGTLLLSGILQGTVSLFMGISWPLITAIVISALLGELVIRGAYKNLKRIAISYAVLIGGYAIGSFAPLVFFADAYRAMATSRGYDEVYINKIIELLNGPVFAGILAVSIAGALLGALLGKRLLRKHFSKAGIV</sequence>
<dbReference type="EMBL" id="FCOW01000015">
    <property type="protein sequence ID" value="CVK20143.1"/>
    <property type="molecule type" value="Genomic_DNA"/>
</dbReference>
<protein>
    <recommendedName>
        <fullName evidence="4">Trep_Strep domain-containing protein</fullName>
    </recommendedName>
</protein>
<feature type="transmembrane region" description="Helical" evidence="1">
    <location>
        <begin position="80"/>
        <end position="103"/>
    </location>
</feature>
<proteinExistence type="predicted"/>
<evidence type="ECO:0000313" key="3">
    <source>
        <dbReference type="Proteomes" id="UP000245702"/>
    </source>
</evidence>
<dbReference type="InterPro" id="IPR011733">
    <property type="entry name" value="CHP02185_IM"/>
</dbReference>
<reference evidence="2 3" key="1">
    <citation type="submission" date="2016-01" db="EMBL/GenBank/DDBJ databases">
        <authorList>
            <person name="Brown R."/>
        </authorList>
    </citation>
    <scope>NUCLEOTIDE SEQUENCE [LARGE SCALE GENOMIC DNA]</scope>
    <source>
        <strain evidence="2">Sporomusa sphaeroides DSM 2875</strain>
    </source>
</reference>
<feature type="transmembrane region" description="Helical" evidence="1">
    <location>
        <begin position="164"/>
        <end position="183"/>
    </location>
</feature>
<dbReference type="RefSeq" id="WP_075753411.1">
    <property type="nucleotide sequence ID" value="NZ_CP146991.1"/>
</dbReference>
<dbReference type="Proteomes" id="UP000245702">
    <property type="component" value="Unassembled WGS sequence"/>
</dbReference>
<dbReference type="NCBIfam" id="TIGR02185">
    <property type="entry name" value="Trep_Strep"/>
    <property type="match status" value="1"/>
</dbReference>
<evidence type="ECO:0008006" key="4">
    <source>
        <dbReference type="Google" id="ProtNLM"/>
    </source>
</evidence>
<organism evidence="2 3">
    <name type="scientific">Sporomusa sphaeroides DSM 2875</name>
    <dbReference type="NCBI Taxonomy" id="1337886"/>
    <lineage>
        <taxon>Bacteria</taxon>
        <taxon>Bacillati</taxon>
        <taxon>Bacillota</taxon>
        <taxon>Negativicutes</taxon>
        <taxon>Selenomonadales</taxon>
        <taxon>Sporomusaceae</taxon>
        <taxon>Sporomusa</taxon>
    </lineage>
</organism>
<feature type="transmembrane region" description="Helical" evidence="1">
    <location>
        <begin position="115"/>
        <end position="136"/>
    </location>
</feature>
<feature type="transmembrane region" description="Helical" evidence="1">
    <location>
        <begin position="12"/>
        <end position="34"/>
    </location>
</feature>
<keyword evidence="1" id="KW-0472">Membrane</keyword>
<feature type="transmembrane region" description="Helical" evidence="1">
    <location>
        <begin position="41"/>
        <end position="60"/>
    </location>
</feature>
<gene>
    <name evidence="2" type="ORF">SSPH_02810</name>
</gene>